<accession>A0ABD3GGA5</accession>
<dbReference type="PANTHER" id="PTHR31739:SF4">
    <property type="entry name" value="ENT-COPALYL DIPHOSPHATE SYNTHASE, CHLOROPLASTIC"/>
    <property type="match status" value="1"/>
</dbReference>
<dbReference type="Gene3D" id="1.50.10.130">
    <property type="entry name" value="Terpene synthase, N-terminal domain"/>
    <property type="match status" value="1"/>
</dbReference>
<dbReference type="AlphaFoldDB" id="A0ABD3GGA5"/>
<dbReference type="InterPro" id="IPR008930">
    <property type="entry name" value="Terpenoid_cyclase/PrenylTrfase"/>
</dbReference>
<evidence type="ECO:0000256" key="2">
    <source>
        <dbReference type="ARBA" id="ARBA00022723"/>
    </source>
</evidence>
<dbReference type="SUPFAM" id="SSF48239">
    <property type="entry name" value="Terpenoid cyclases/Protein prenyltransferases"/>
    <property type="match status" value="1"/>
</dbReference>
<organism evidence="5 6">
    <name type="scientific">Riccia sorocarpa</name>
    <dbReference type="NCBI Taxonomy" id="122646"/>
    <lineage>
        <taxon>Eukaryota</taxon>
        <taxon>Viridiplantae</taxon>
        <taxon>Streptophyta</taxon>
        <taxon>Embryophyta</taxon>
        <taxon>Marchantiophyta</taxon>
        <taxon>Marchantiopsida</taxon>
        <taxon>Marchantiidae</taxon>
        <taxon>Marchantiales</taxon>
        <taxon>Ricciaceae</taxon>
        <taxon>Riccia</taxon>
    </lineage>
</organism>
<keyword evidence="3" id="KW-0460">Magnesium</keyword>
<sequence>MHSDNGLAWSTTANVKDVDDTAMGFRLLCQHGYDVRADVFRQFRGENGEFFCFTGQSGQAVTGMFNLYRASQTRFPGETILDEAFHFTSGEIA</sequence>
<gene>
    <name evidence="5" type="ORF">R1sor_020919</name>
</gene>
<dbReference type="InterPro" id="IPR036965">
    <property type="entry name" value="Terpene_synth_N_sf"/>
</dbReference>
<dbReference type="Proteomes" id="UP001633002">
    <property type="component" value="Unassembled WGS sequence"/>
</dbReference>
<dbReference type="Pfam" id="PF01397">
    <property type="entry name" value="Terpene_synth"/>
    <property type="match status" value="1"/>
</dbReference>
<keyword evidence="2" id="KW-0479">Metal-binding</keyword>
<proteinExistence type="predicted"/>
<dbReference type="EMBL" id="JBJQOH010000007">
    <property type="protein sequence ID" value="KAL3677963.1"/>
    <property type="molecule type" value="Genomic_DNA"/>
</dbReference>
<reference evidence="5 6" key="1">
    <citation type="submission" date="2024-09" db="EMBL/GenBank/DDBJ databases">
        <title>Chromosome-scale assembly of Riccia sorocarpa.</title>
        <authorList>
            <person name="Paukszto L."/>
        </authorList>
    </citation>
    <scope>NUCLEOTIDE SEQUENCE [LARGE SCALE GENOMIC DNA]</scope>
    <source>
        <strain evidence="5">LP-2024</strain>
        <tissue evidence="5">Aerial parts of the thallus</tissue>
    </source>
</reference>
<protein>
    <recommendedName>
        <fullName evidence="4">Terpene synthase N-terminal domain-containing protein</fullName>
    </recommendedName>
</protein>
<dbReference type="GO" id="GO:0046872">
    <property type="term" value="F:metal ion binding"/>
    <property type="evidence" value="ECO:0007669"/>
    <property type="project" value="UniProtKB-KW"/>
</dbReference>
<dbReference type="PANTHER" id="PTHR31739">
    <property type="entry name" value="ENT-COPALYL DIPHOSPHATE SYNTHASE, CHLOROPLASTIC"/>
    <property type="match status" value="1"/>
</dbReference>
<dbReference type="InterPro" id="IPR050148">
    <property type="entry name" value="Terpene_synthase-like"/>
</dbReference>
<name>A0ABD3GGA5_9MARC</name>
<keyword evidence="6" id="KW-1185">Reference proteome</keyword>
<evidence type="ECO:0000256" key="1">
    <source>
        <dbReference type="ARBA" id="ARBA00001946"/>
    </source>
</evidence>
<comment type="caution">
    <text evidence="5">The sequence shown here is derived from an EMBL/GenBank/DDBJ whole genome shotgun (WGS) entry which is preliminary data.</text>
</comment>
<evidence type="ECO:0000256" key="3">
    <source>
        <dbReference type="ARBA" id="ARBA00022842"/>
    </source>
</evidence>
<evidence type="ECO:0000259" key="4">
    <source>
        <dbReference type="Pfam" id="PF01397"/>
    </source>
</evidence>
<comment type="cofactor">
    <cofactor evidence="1">
        <name>Mg(2+)</name>
        <dbReference type="ChEBI" id="CHEBI:18420"/>
    </cofactor>
</comment>
<dbReference type="InterPro" id="IPR001906">
    <property type="entry name" value="Terpene_synth_N"/>
</dbReference>
<evidence type="ECO:0000313" key="5">
    <source>
        <dbReference type="EMBL" id="KAL3677963.1"/>
    </source>
</evidence>
<feature type="domain" description="Terpene synthase N-terminal" evidence="4">
    <location>
        <begin position="14"/>
        <end position="90"/>
    </location>
</feature>
<evidence type="ECO:0000313" key="6">
    <source>
        <dbReference type="Proteomes" id="UP001633002"/>
    </source>
</evidence>